<dbReference type="InterPro" id="IPR023696">
    <property type="entry name" value="Ureohydrolase_dom_sf"/>
</dbReference>
<dbReference type="PATRIC" id="fig|866536.3.peg.2644"/>
<dbReference type="InterPro" id="IPR006035">
    <property type="entry name" value="Ureohydrolase"/>
</dbReference>
<evidence type="ECO:0000256" key="2">
    <source>
        <dbReference type="ARBA" id="ARBA00022801"/>
    </source>
</evidence>
<feature type="binding site" evidence="3">
    <location>
        <position position="181"/>
    </location>
    <ligand>
        <name>Mn(2+)</name>
        <dbReference type="ChEBI" id="CHEBI:29035"/>
        <label>1</label>
    </ligand>
</feature>
<feature type="binding site" evidence="3">
    <location>
        <position position="185"/>
    </location>
    <ligand>
        <name>Mn(2+)</name>
        <dbReference type="ChEBI" id="CHEBI:29035"/>
        <label>1</label>
    </ligand>
</feature>
<feature type="binding site" evidence="3">
    <location>
        <position position="158"/>
    </location>
    <ligand>
        <name>Mn(2+)</name>
        <dbReference type="ChEBI" id="CHEBI:29035"/>
        <label>1</label>
    </ligand>
</feature>
<dbReference type="PRINTS" id="PR00116">
    <property type="entry name" value="ARGINASE"/>
</dbReference>
<feature type="binding site" evidence="3">
    <location>
        <position position="273"/>
    </location>
    <ligand>
        <name>Mn(2+)</name>
        <dbReference type="ChEBI" id="CHEBI:29035"/>
        <label>1</label>
    </ligand>
</feature>
<dbReference type="PROSITE" id="PS51409">
    <property type="entry name" value="ARGINASE_2"/>
    <property type="match status" value="1"/>
</dbReference>
<feature type="binding site" evidence="3">
    <location>
        <position position="183"/>
    </location>
    <ligand>
        <name>Mn(2+)</name>
        <dbReference type="ChEBI" id="CHEBI:29035"/>
        <label>1</label>
    </ligand>
</feature>
<dbReference type="EMBL" id="CP003281">
    <property type="protein sequence ID" value="AFL85115.1"/>
    <property type="molecule type" value="Genomic_DNA"/>
</dbReference>
<dbReference type="Pfam" id="PF00491">
    <property type="entry name" value="Arginase"/>
    <property type="match status" value="1"/>
</dbReference>
<evidence type="ECO:0000313" key="6">
    <source>
        <dbReference type="Proteomes" id="UP000006050"/>
    </source>
</evidence>
<comment type="cofactor">
    <cofactor evidence="3">
        <name>Mn(2+)</name>
        <dbReference type="ChEBI" id="CHEBI:29035"/>
    </cofactor>
    <text evidence="3">Binds 2 manganese ions per subunit.</text>
</comment>
<evidence type="ECO:0000256" key="1">
    <source>
        <dbReference type="ARBA" id="ARBA00022723"/>
    </source>
</evidence>
<dbReference type="GO" id="GO:0008783">
    <property type="term" value="F:agmatinase activity"/>
    <property type="evidence" value="ECO:0007669"/>
    <property type="project" value="TreeGrafter"/>
</dbReference>
<evidence type="ECO:0000256" key="3">
    <source>
        <dbReference type="PIRSR" id="PIRSR036979-1"/>
    </source>
</evidence>
<dbReference type="SUPFAM" id="SSF52768">
    <property type="entry name" value="Arginase/deacetylase"/>
    <property type="match status" value="1"/>
</dbReference>
<sequence length="365" mass="40886">MSLKHQIIDSFDPNGVSTYNSLFGLPFDEITAELIIIPVPWEVTVSYSPGTADGPEAILNASMQVDLFQDDIKDAWKMGIHMLTIPEEIANKSSNFRILAKNYIDWLEKGAPEVELERFAAVPDLINKASAEMNDWVYEQAKKYRSQGKMVALLGGDHSTPLGLIKALADDHDNFGILQIDAHADLRVAYENFEYSHASIAYNALKFPQISKLVQVGIRDYCEAEAIMAKENNRITTFYDKEIKKESYEGKAWKIICDEIVEQLPQEVYVTIDIDGFDPKLCPNTGTPVAGGFELDQIMYLVREVVKSGRRLIGFDLVEVAPGPEGDEWDGNVGARILYRMANLYGASQGRLNLKYLNLIGTLHL</sequence>
<dbReference type="RefSeq" id="WP_014773069.1">
    <property type="nucleotide sequence ID" value="NC_018010.1"/>
</dbReference>
<organism evidence="5 6">
    <name type="scientific">Belliella baltica (strain DSM 15883 / CIP 108006 / LMG 21964 / BA134)</name>
    <dbReference type="NCBI Taxonomy" id="866536"/>
    <lineage>
        <taxon>Bacteria</taxon>
        <taxon>Pseudomonadati</taxon>
        <taxon>Bacteroidota</taxon>
        <taxon>Cytophagia</taxon>
        <taxon>Cytophagales</taxon>
        <taxon>Cyclobacteriaceae</taxon>
        <taxon>Belliella</taxon>
    </lineage>
</organism>
<feature type="binding site" evidence="3">
    <location>
        <position position="275"/>
    </location>
    <ligand>
        <name>Mn(2+)</name>
        <dbReference type="ChEBI" id="CHEBI:29035"/>
        <label>1</label>
    </ligand>
</feature>
<dbReference type="GO" id="GO:0046872">
    <property type="term" value="F:metal ion binding"/>
    <property type="evidence" value="ECO:0007669"/>
    <property type="project" value="UniProtKB-KW"/>
</dbReference>
<dbReference type="PANTHER" id="PTHR11358:SF26">
    <property type="entry name" value="GUANIDINO ACID HYDROLASE, MITOCHONDRIAL"/>
    <property type="match status" value="1"/>
</dbReference>
<evidence type="ECO:0000256" key="4">
    <source>
        <dbReference type="PROSITE-ProRule" id="PRU00742"/>
    </source>
</evidence>
<keyword evidence="6" id="KW-1185">Reference proteome</keyword>
<gene>
    <name evidence="5" type="ordered locus">Belba_2563</name>
</gene>
<dbReference type="AlphaFoldDB" id="I3Z797"/>
<dbReference type="HOGENOM" id="CLU_039478_0_2_10"/>
<keyword evidence="2 5" id="KW-0378">Hydrolase</keyword>
<name>I3Z797_BELBD</name>
<dbReference type="CDD" id="cd11593">
    <property type="entry name" value="Agmatinase-like_2"/>
    <property type="match status" value="1"/>
</dbReference>
<dbReference type="PANTHER" id="PTHR11358">
    <property type="entry name" value="ARGINASE/AGMATINASE"/>
    <property type="match status" value="1"/>
</dbReference>
<dbReference type="PIRSF" id="PIRSF036979">
    <property type="entry name" value="Arginase"/>
    <property type="match status" value="1"/>
</dbReference>
<evidence type="ECO:0000313" key="5">
    <source>
        <dbReference type="EMBL" id="AFL85115.1"/>
    </source>
</evidence>
<accession>I3Z797</accession>
<comment type="similarity">
    <text evidence="4">Belongs to the arginase family.</text>
</comment>
<dbReference type="KEGG" id="bbd:Belba_2563"/>
<dbReference type="GO" id="GO:0033389">
    <property type="term" value="P:putrescine biosynthetic process from arginine, via agmatine"/>
    <property type="evidence" value="ECO:0007669"/>
    <property type="project" value="TreeGrafter"/>
</dbReference>
<keyword evidence="1 3" id="KW-0479">Metal-binding</keyword>
<dbReference type="OrthoDB" id="9788689at2"/>
<dbReference type="Gene3D" id="3.40.800.10">
    <property type="entry name" value="Ureohydrolase domain"/>
    <property type="match status" value="1"/>
</dbReference>
<keyword evidence="3" id="KW-0464">Manganese</keyword>
<protein>
    <submittedName>
        <fullName evidence="5">Arginase family hydrolase, arginase/agmainase/formiminoglutamate hydrolase</fullName>
    </submittedName>
</protein>
<reference evidence="6" key="1">
    <citation type="submission" date="2012-06" db="EMBL/GenBank/DDBJ databases">
        <title>The complete genome of Belliella baltica DSM 15883.</title>
        <authorList>
            <person name="Lucas S."/>
            <person name="Copeland A."/>
            <person name="Lapidus A."/>
            <person name="Goodwin L."/>
            <person name="Pitluck S."/>
            <person name="Peters L."/>
            <person name="Mikhailova N."/>
            <person name="Davenport K."/>
            <person name="Kyrpides N."/>
            <person name="Mavromatis K."/>
            <person name="Pagani I."/>
            <person name="Ivanova N."/>
            <person name="Ovchinnikova G."/>
            <person name="Zeytun A."/>
            <person name="Detter J.C."/>
            <person name="Han C."/>
            <person name="Land M."/>
            <person name="Hauser L."/>
            <person name="Markowitz V."/>
            <person name="Cheng J.-F."/>
            <person name="Hugenholtz P."/>
            <person name="Woyke T."/>
            <person name="Wu D."/>
            <person name="Tindall B."/>
            <person name="Pomrenke H."/>
            <person name="Brambilla E."/>
            <person name="Klenk H.-P."/>
            <person name="Eisen J.A."/>
        </authorList>
    </citation>
    <scope>NUCLEOTIDE SEQUENCE [LARGE SCALE GENOMIC DNA]</scope>
    <source>
        <strain evidence="6">DSM 15883 / CIP 108006 / LMG 21964 / BA134</strain>
    </source>
</reference>
<proteinExistence type="inferred from homology"/>
<dbReference type="STRING" id="866536.Belba_2563"/>
<dbReference type="Proteomes" id="UP000006050">
    <property type="component" value="Chromosome"/>
</dbReference>
<dbReference type="eggNOG" id="COG0010">
    <property type="taxonomic scope" value="Bacteria"/>
</dbReference>